<reference evidence="2 3" key="1">
    <citation type="submission" date="2016-11" db="EMBL/GenBank/DDBJ databases">
        <authorList>
            <person name="Jaros S."/>
            <person name="Januszkiewicz K."/>
            <person name="Wedrychowicz H."/>
        </authorList>
    </citation>
    <scope>NUCLEOTIDE SEQUENCE [LARGE SCALE GENOMIC DNA]</scope>
    <source>
        <strain evidence="2 3">CGMCC 1.8863</strain>
    </source>
</reference>
<feature type="transmembrane region" description="Helical" evidence="1">
    <location>
        <begin position="74"/>
        <end position="92"/>
    </location>
</feature>
<evidence type="ECO:0008006" key="4">
    <source>
        <dbReference type="Google" id="ProtNLM"/>
    </source>
</evidence>
<evidence type="ECO:0000313" key="2">
    <source>
        <dbReference type="EMBL" id="SHI58257.1"/>
    </source>
</evidence>
<organism evidence="2 3">
    <name type="scientific">Arenibacter nanhaiticus</name>
    <dbReference type="NCBI Taxonomy" id="558155"/>
    <lineage>
        <taxon>Bacteria</taxon>
        <taxon>Pseudomonadati</taxon>
        <taxon>Bacteroidota</taxon>
        <taxon>Flavobacteriia</taxon>
        <taxon>Flavobacteriales</taxon>
        <taxon>Flavobacteriaceae</taxon>
        <taxon>Arenibacter</taxon>
    </lineage>
</organism>
<keyword evidence="1" id="KW-0472">Membrane</keyword>
<dbReference type="AlphaFoldDB" id="A0A1M6CB81"/>
<dbReference type="Proteomes" id="UP000184231">
    <property type="component" value="Unassembled WGS sequence"/>
</dbReference>
<feature type="transmembrane region" description="Helical" evidence="1">
    <location>
        <begin position="12"/>
        <end position="32"/>
    </location>
</feature>
<gene>
    <name evidence="2" type="ORF">SAMN04487911_103145</name>
</gene>
<accession>A0A1M6CB81</accession>
<dbReference type="OrthoDB" id="1162181at2"/>
<dbReference type="EMBL" id="FQYX01000003">
    <property type="protein sequence ID" value="SHI58257.1"/>
    <property type="molecule type" value="Genomic_DNA"/>
</dbReference>
<feature type="transmembrane region" description="Helical" evidence="1">
    <location>
        <begin position="44"/>
        <end position="62"/>
    </location>
</feature>
<evidence type="ECO:0000313" key="3">
    <source>
        <dbReference type="Proteomes" id="UP000184231"/>
    </source>
</evidence>
<name>A0A1M6CB81_9FLAO</name>
<dbReference type="RefSeq" id="WP_072763209.1">
    <property type="nucleotide sequence ID" value="NZ_FQYX01000003.1"/>
</dbReference>
<keyword evidence="1" id="KW-0812">Transmembrane</keyword>
<proteinExistence type="predicted"/>
<keyword evidence="1" id="KW-1133">Transmembrane helix</keyword>
<sequence>MNNKKFLTIHSAVYALFAIGLFVIPSILWPYYGLQLNDKYAVFLSQHTSIFLGGIAIIGFMLKNVEDKSDVAKQLMMSLLLTNILGVIVTLYACFTGIFYGLGWSDPAFFIFLSILSFLQWKRN</sequence>
<keyword evidence="3" id="KW-1185">Reference proteome</keyword>
<protein>
    <recommendedName>
        <fullName evidence="4">Cytochrome C and Quinol oxidase polypeptide I</fullName>
    </recommendedName>
</protein>
<evidence type="ECO:0000256" key="1">
    <source>
        <dbReference type="SAM" id="Phobius"/>
    </source>
</evidence>